<dbReference type="OrthoDB" id="5912733at2759"/>
<accession>A0A7J7JRD2</accession>
<feature type="transmembrane region" description="Helical" evidence="1">
    <location>
        <begin position="6"/>
        <end position="30"/>
    </location>
</feature>
<evidence type="ECO:0008006" key="4">
    <source>
        <dbReference type="Google" id="ProtNLM"/>
    </source>
</evidence>
<evidence type="ECO:0000313" key="2">
    <source>
        <dbReference type="EMBL" id="KAF6028231.1"/>
    </source>
</evidence>
<comment type="caution">
    <text evidence="2">The sequence shown here is derived from an EMBL/GenBank/DDBJ whole genome shotgun (WGS) entry which is preliminary data.</text>
</comment>
<dbReference type="SUPFAM" id="SSF52540">
    <property type="entry name" value="P-loop containing nucleoside triphosphate hydrolases"/>
    <property type="match status" value="1"/>
</dbReference>
<protein>
    <recommendedName>
        <fullName evidence="4">Sulfotransferase domain-containing protein</fullName>
    </recommendedName>
</protein>
<dbReference type="EMBL" id="VXIV02001973">
    <property type="protein sequence ID" value="KAF6028231.1"/>
    <property type="molecule type" value="Genomic_DNA"/>
</dbReference>
<reference evidence="2" key="1">
    <citation type="submission" date="2020-06" db="EMBL/GenBank/DDBJ databases">
        <title>Draft genome of Bugula neritina, a colonial animal packing powerful symbionts and potential medicines.</title>
        <authorList>
            <person name="Rayko M."/>
        </authorList>
    </citation>
    <scope>NUCLEOTIDE SEQUENCE [LARGE SCALE GENOMIC DNA]</scope>
    <source>
        <strain evidence="2">Kwan_BN1</strain>
    </source>
</reference>
<dbReference type="Gene3D" id="3.40.50.300">
    <property type="entry name" value="P-loop containing nucleotide triphosphate hydrolases"/>
    <property type="match status" value="1"/>
</dbReference>
<organism evidence="2 3">
    <name type="scientific">Bugula neritina</name>
    <name type="common">Brown bryozoan</name>
    <name type="synonym">Sertularia neritina</name>
    <dbReference type="NCBI Taxonomy" id="10212"/>
    <lineage>
        <taxon>Eukaryota</taxon>
        <taxon>Metazoa</taxon>
        <taxon>Spiralia</taxon>
        <taxon>Lophotrochozoa</taxon>
        <taxon>Bryozoa</taxon>
        <taxon>Gymnolaemata</taxon>
        <taxon>Cheilostomatida</taxon>
        <taxon>Flustrina</taxon>
        <taxon>Buguloidea</taxon>
        <taxon>Bugulidae</taxon>
        <taxon>Bugula</taxon>
    </lineage>
</organism>
<dbReference type="Proteomes" id="UP000593567">
    <property type="component" value="Unassembled WGS sequence"/>
</dbReference>
<keyword evidence="3" id="KW-1185">Reference proteome</keyword>
<dbReference type="InterPro" id="IPR027417">
    <property type="entry name" value="P-loop_NTPase"/>
</dbReference>
<keyword evidence="1" id="KW-0472">Membrane</keyword>
<dbReference type="AlphaFoldDB" id="A0A7J7JRD2"/>
<keyword evidence="1" id="KW-1133">Transmembrane helix</keyword>
<name>A0A7J7JRD2_BUGNE</name>
<evidence type="ECO:0000313" key="3">
    <source>
        <dbReference type="Proteomes" id="UP000593567"/>
    </source>
</evidence>
<sequence length="489" mass="56474">MLWVQTSFYLFGLLTLAVGIGATLLVYCFYKEYFALLQDGLSLSLNSKSRCACTWIAYKNYLLYSIHLLLYGLLRICQLISLRIAGIQSHLDRCKVGEEYETSAQLLKVWSRSKPTFFTILYQRHFLSTHVKFVHPEYSLQKHITLMTVTDKEAIFCVPSSKVDILNVKKWPFLFHAQHKTAEYILVMPIQSLIKLASVLGDPTAKVIWIHHTGRCGSTAMAQVCNALPNVLTISEPLNVFSLDQYFKYKHLRNGSLDWEPTEEYLKIYQSTVRVMLSKSYLKSAEIIVVKAAPANSMVDLNLIVELFPKFYQCFDIQRSSTSFIASSMILSRFFPNVKPHATLQNCCNDKKHVEWLLGKSSVHNHTEFIAFVISWCEMCSHYMKLCESLTHPNVPAFKYEHWQSNPDKYLETFFKLVDLELTDERLQIVKDVLNEDSQKNSMFSREKVKQRGVEIPKDMIHVANSYSKFYHLPKWGESFTLPNTVTSP</sequence>
<keyword evidence="1" id="KW-0812">Transmembrane</keyword>
<evidence type="ECO:0000256" key="1">
    <source>
        <dbReference type="SAM" id="Phobius"/>
    </source>
</evidence>
<dbReference type="PANTHER" id="PTHR33844">
    <property type="entry name" value="SULFOTRANSFER_1 DOMAIN-CONTAINING PROTEIN"/>
    <property type="match status" value="1"/>
</dbReference>
<gene>
    <name evidence="2" type="ORF">EB796_013457</name>
</gene>
<proteinExistence type="predicted"/>
<dbReference type="PANTHER" id="PTHR33844:SF1">
    <property type="entry name" value="SULFOTRANSFERASE DOMAIN-CONTAINING PROTEIN"/>
    <property type="match status" value="1"/>
</dbReference>